<dbReference type="PIRSF" id="PIRSF000089">
    <property type="entry name" value="Electra_flavoP_a"/>
    <property type="match status" value="1"/>
</dbReference>
<dbReference type="InterPro" id="IPR014729">
    <property type="entry name" value="Rossmann-like_a/b/a_fold"/>
</dbReference>
<dbReference type="InterPro" id="IPR001308">
    <property type="entry name" value="ETF_a/FixB"/>
</dbReference>
<dbReference type="SMART" id="SM00893">
    <property type="entry name" value="ETF"/>
    <property type="match status" value="1"/>
</dbReference>
<reference evidence="4" key="1">
    <citation type="journal article" date="2021" name="PeerJ">
        <title>Extensive microbial diversity within the chicken gut microbiome revealed by metagenomics and culture.</title>
        <authorList>
            <person name="Gilroy R."/>
            <person name="Ravi A."/>
            <person name="Getino M."/>
            <person name="Pursley I."/>
            <person name="Horton D.L."/>
            <person name="Alikhan N.F."/>
            <person name="Baker D."/>
            <person name="Gharbi K."/>
            <person name="Hall N."/>
            <person name="Watson M."/>
            <person name="Adriaenssens E.M."/>
            <person name="Foster-Nyarko E."/>
            <person name="Jarju S."/>
            <person name="Secka A."/>
            <person name="Antonio M."/>
            <person name="Oren A."/>
            <person name="Chaudhuri R.R."/>
            <person name="La Ragione R."/>
            <person name="Hildebrand F."/>
            <person name="Pallen M.J."/>
        </authorList>
    </citation>
    <scope>NUCLEOTIDE SEQUENCE</scope>
    <source>
        <strain evidence="4">ChiSjej3B21-8574</strain>
    </source>
</reference>
<accession>A0A9D2PG15</accession>
<feature type="binding site" evidence="2">
    <location>
        <begin position="247"/>
        <end position="248"/>
    </location>
    <ligand>
        <name>FAD</name>
        <dbReference type="ChEBI" id="CHEBI:57692"/>
    </ligand>
</feature>
<feature type="binding site" evidence="2">
    <location>
        <begin position="261"/>
        <end position="265"/>
    </location>
    <ligand>
        <name>FAD</name>
        <dbReference type="ChEBI" id="CHEBI:57692"/>
    </ligand>
</feature>
<evidence type="ECO:0000313" key="4">
    <source>
        <dbReference type="EMBL" id="HJC50125.1"/>
    </source>
</evidence>
<proteinExistence type="inferred from homology"/>
<keyword evidence="2" id="KW-0274">FAD</keyword>
<dbReference type="PANTHER" id="PTHR43153">
    <property type="entry name" value="ELECTRON TRANSFER FLAVOPROTEIN ALPHA"/>
    <property type="match status" value="1"/>
</dbReference>
<dbReference type="Gene3D" id="3.40.50.620">
    <property type="entry name" value="HUPs"/>
    <property type="match status" value="1"/>
</dbReference>
<dbReference type="Proteomes" id="UP000823904">
    <property type="component" value="Unassembled WGS sequence"/>
</dbReference>
<feature type="binding site" evidence="2">
    <location>
        <position position="298"/>
    </location>
    <ligand>
        <name>FAD</name>
        <dbReference type="ChEBI" id="CHEBI:57692"/>
    </ligand>
</feature>
<dbReference type="InterPro" id="IPR014731">
    <property type="entry name" value="ETF_asu_C"/>
</dbReference>
<dbReference type="InterPro" id="IPR029035">
    <property type="entry name" value="DHS-like_NAD/FAD-binding_dom"/>
</dbReference>
<feature type="binding site" evidence="2">
    <location>
        <begin position="278"/>
        <end position="285"/>
    </location>
    <ligand>
        <name>FAD</name>
        <dbReference type="ChEBI" id="CHEBI:57692"/>
    </ligand>
</feature>
<evidence type="ECO:0000256" key="2">
    <source>
        <dbReference type="PIRSR" id="PIRSR000089-1"/>
    </source>
</evidence>
<dbReference type="Pfam" id="PF00766">
    <property type="entry name" value="ETF_alpha"/>
    <property type="match status" value="1"/>
</dbReference>
<dbReference type="GO" id="GO:0050660">
    <property type="term" value="F:flavin adenine dinucleotide binding"/>
    <property type="evidence" value="ECO:0007669"/>
    <property type="project" value="InterPro"/>
</dbReference>
<dbReference type="EMBL" id="DWWD01000023">
    <property type="protein sequence ID" value="HJC50125.1"/>
    <property type="molecule type" value="Genomic_DNA"/>
</dbReference>
<dbReference type="Gene3D" id="3.40.50.1220">
    <property type="entry name" value="TPP-binding domain"/>
    <property type="match status" value="1"/>
</dbReference>
<protein>
    <submittedName>
        <fullName evidence="4">Electron transfer flavoprotein subunit alpha/FixB family protein</fullName>
    </submittedName>
</protein>
<dbReference type="GO" id="GO:0009055">
    <property type="term" value="F:electron transfer activity"/>
    <property type="evidence" value="ECO:0007669"/>
    <property type="project" value="InterPro"/>
</dbReference>
<comment type="cofactor">
    <cofactor evidence="2">
        <name>FAD</name>
        <dbReference type="ChEBI" id="CHEBI:57692"/>
    </cofactor>
    <text evidence="2">Binds 1 FAD per dimer.</text>
</comment>
<feature type="domain" description="Electron transfer flavoprotein alpha/beta-subunit N-terminal" evidence="3">
    <location>
        <begin position="9"/>
        <end position="200"/>
    </location>
</feature>
<keyword evidence="2" id="KW-0285">Flavoprotein</keyword>
<dbReference type="GO" id="GO:0033539">
    <property type="term" value="P:fatty acid beta-oxidation using acyl-CoA dehydrogenase"/>
    <property type="evidence" value="ECO:0007669"/>
    <property type="project" value="TreeGrafter"/>
</dbReference>
<comment type="similarity">
    <text evidence="1">Belongs to the ETF alpha-subunit/FixB family.</text>
</comment>
<feature type="binding site" evidence="2">
    <location>
        <position position="222"/>
    </location>
    <ligand>
        <name>FAD</name>
        <dbReference type="ChEBI" id="CHEBI:57692"/>
    </ligand>
</feature>
<dbReference type="SUPFAM" id="SSF52467">
    <property type="entry name" value="DHS-like NAD/FAD-binding domain"/>
    <property type="match status" value="1"/>
</dbReference>
<evidence type="ECO:0000259" key="3">
    <source>
        <dbReference type="SMART" id="SM00893"/>
    </source>
</evidence>
<evidence type="ECO:0000313" key="5">
    <source>
        <dbReference type="Proteomes" id="UP000823904"/>
    </source>
</evidence>
<evidence type="ECO:0000256" key="1">
    <source>
        <dbReference type="ARBA" id="ARBA00005817"/>
    </source>
</evidence>
<comment type="caution">
    <text evidence="4">The sequence shown here is derived from an EMBL/GenBank/DDBJ whole genome shotgun (WGS) entry which is preliminary data.</text>
</comment>
<dbReference type="Pfam" id="PF01012">
    <property type="entry name" value="ETF"/>
    <property type="match status" value="1"/>
</dbReference>
<dbReference type="AlphaFoldDB" id="A0A9D2PG15"/>
<dbReference type="SUPFAM" id="SSF52402">
    <property type="entry name" value="Adenine nucleotide alpha hydrolases-like"/>
    <property type="match status" value="1"/>
</dbReference>
<reference evidence="4" key="2">
    <citation type="submission" date="2021-04" db="EMBL/GenBank/DDBJ databases">
        <authorList>
            <person name="Gilroy R."/>
        </authorList>
    </citation>
    <scope>NUCLEOTIDE SEQUENCE</scope>
    <source>
        <strain evidence="4">ChiSjej3B21-8574</strain>
    </source>
</reference>
<dbReference type="InterPro" id="IPR014730">
    <property type="entry name" value="ETF_a/b_N"/>
</dbReference>
<gene>
    <name evidence="4" type="ORF">H9754_06025</name>
</gene>
<name>A0A9D2PG15_9FIRM</name>
<sequence>MSYGKRGGIVIIGETENGKVLPVTIELIGEGSKIGKEAQLSVSVLLTGKNLREEAERLSDYPVDEIICVEHAVLGQKHKEWHKKACLECIKNKQPVLVLIGGTTFGRILGAEIAFEMKAGWLSDVALLSFNRQKQVFTASRPAFDGIMMADFELLKRDVSVVTMRPGIAKQAKKTENRKGEVLIVKPDWKKLYARLSYAEKQDEEKKKIKLEDAEIIVAGGRGMKGREGFELLEVLAEKLGAGVGATRPCVDAGWAAPEHQIGQSGILVKPRVYIAFGISGAVQHMMGVRAGHIIGVNSNPDAAIFQHCDYGIVGDANEIIKDMIEKIDKDRDVWQSKE</sequence>
<dbReference type="PANTHER" id="PTHR43153:SF1">
    <property type="entry name" value="ELECTRON TRANSFER FLAVOPROTEIN SUBUNIT ALPHA, MITOCHONDRIAL"/>
    <property type="match status" value="1"/>
</dbReference>
<organism evidence="4 5">
    <name type="scientific">Candidatus Anaerostipes avistercoris</name>
    <dbReference type="NCBI Taxonomy" id="2838462"/>
    <lineage>
        <taxon>Bacteria</taxon>
        <taxon>Bacillati</taxon>
        <taxon>Bacillota</taxon>
        <taxon>Clostridia</taxon>
        <taxon>Lachnospirales</taxon>
        <taxon>Lachnospiraceae</taxon>
        <taxon>Anaerostipes</taxon>
    </lineage>
</organism>